<evidence type="ECO:0000256" key="14">
    <source>
        <dbReference type="HAMAP-Rule" id="MF_01452"/>
    </source>
</evidence>
<evidence type="ECO:0000313" key="17">
    <source>
        <dbReference type="Proteomes" id="UP000036932"/>
    </source>
</evidence>
<dbReference type="GO" id="GO:0005524">
    <property type="term" value="F:ATP binding"/>
    <property type="evidence" value="ECO:0007669"/>
    <property type="project" value="UniProtKB-UniRule"/>
</dbReference>
<proteinExistence type="inferred from homology"/>
<evidence type="ECO:0000256" key="3">
    <source>
        <dbReference type="ARBA" id="ARBA00022723"/>
    </source>
</evidence>
<keyword evidence="11 14" id="KW-0411">Iron-sulfur</keyword>
<feature type="binding site" evidence="14">
    <location>
        <position position="1133"/>
    </location>
    <ligand>
        <name>[4Fe-4S] cluster</name>
        <dbReference type="ChEBI" id="CHEBI:49883"/>
    </ligand>
</feature>
<dbReference type="InterPro" id="IPR027417">
    <property type="entry name" value="P-loop_NTPase"/>
</dbReference>
<dbReference type="RefSeq" id="WP_054401409.1">
    <property type="nucleotide sequence ID" value="NZ_LIUT01000001.1"/>
</dbReference>
<accession>A0A0M1P271</accession>
<dbReference type="InterPro" id="IPR011604">
    <property type="entry name" value="PDDEXK-like_dom_sf"/>
</dbReference>
<dbReference type="Gene3D" id="6.10.140.1030">
    <property type="match status" value="1"/>
</dbReference>
<dbReference type="Pfam" id="PF12705">
    <property type="entry name" value="PDDEXK_1"/>
    <property type="match status" value="1"/>
</dbReference>
<evidence type="ECO:0000256" key="11">
    <source>
        <dbReference type="ARBA" id="ARBA00023014"/>
    </source>
</evidence>
<evidence type="ECO:0000313" key="16">
    <source>
        <dbReference type="EMBL" id="KOR88370.1"/>
    </source>
</evidence>
<keyword evidence="5 14" id="KW-0227">DNA damage</keyword>
<dbReference type="EC" id="3.1.-.-" evidence="14"/>
<dbReference type="GO" id="GO:0003690">
    <property type="term" value="F:double-stranded DNA binding"/>
    <property type="evidence" value="ECO:0007669"/>
    <property type="project" value="UniProtKB-UniRule"/>
</dbReference>
<dbReference type="GO" id="GO:0008409">
    <property type="term" value="F:5'-3' exonuclease activity"/>
    <property type="evidence" value="ECO:0007669"/>
    <property type="project" value="UniProtKB-UniRule"/>
</dbReference>
<evidence type="ECO:0000256" key="4">
    <source>
        <dbReference type="ARBA" id="ARBA00022741"/>
    </source>
</evidence>
<keyword evidence="2 14" id="KW-0540">Nuclease</keyword>
<dbReference type="Proteomes" id="UP000036932">
    <property type="component" value="Unassembled WGS sequence"/>
</dbReference>
<dbReference type="GO" id="GO:0051539">
    <property type="term" value="F:4 iron, 4 sulfur cluster binding"/>
    <property type="evidence" value="ECO:0007669"/>
    <property type="project" value="UniProtKB-KW"/>
</dbReference>
<sequence length="1177" mass="133297">MSVQFVIGRSGSGKSAAIRQEIIDRLEQDPKGNPMILIVPEQGSYEAEHALVNAGGVRGMMRAQVLSFRRLAYRVMQETGGAAKMAISEEGKRMLLYKILRRRKEELPLFGASGEQHGFVGKLSELYTEMKRYCIDASCVEEQLEQMASVQGNTPTLRRKLADMVTVFRDFELEISRLYMDEEDTLVSLAEGVTESEYIKHADIWIDGFYGFTPQEYRVLREIMAHARHVTIALTLDKPYMNGHIPHELDLFHPTAVTYIKLRGIADELGLDTEHRLLRPDVLPRFKESPMLAHLERGYDRKIRWNETAGTEAQGSRIDTGKGLLLHAASHRRAEIEGALREMVRLAREEGARYRDMAVFVRSMGEYEHLMAPLFREYGVPYFLDQKRSELHHPLVEFVRAALDVIERRWRYEDVFRCVKTDLLLPLDGSLTREDMDRLENHVLACGIHGSRWTDGRPWKGIPSLSLEDGESESKTANQAGMQDIEYARKMISGPLHAFEKRMKKAKNATEQSTAVYRLLEETAVPDKLELLSRAALDAGRPEEAREHRQVWGAVLGLLDQIVEMMGAEKLSTDMFTGILGTGLTEMKMALVPPSLDQVLIGSMDRTRTSGLKYAFLLGINDGVLPAQFQDDGILTEPERVQLEEQGLELAPSISRRLLDERFLIYHALTSASKQLWVSYPAADEEGKPLLPSEVIRQLKLMFQLEEIPLFPTPHAGQTALEQEHYASHPDNTLAYLTGRLRDWKNGEDIPDVWWHVYNWYAEKPDLRLRLSSMLSSLSYRNEARSLKQETSRQLYGTKLRTSVSRMERFVACPFSHFASHGLKLRERQLYRLQAPDIGQLFHAALSSMAVKFQSQHRSWGDLTAEECLREAEATVDRLAPMLQGEILLSSKRYGYISRKLKNIVGRASVILGEQARRGQFEPIGLELDFGPGKPLPPLTFELSNGVKMEIVGRIDRVDMARGEQGIMLRVIDYKSSQKDLRLHEVYYGLSLQMLTYLDVLLTFAEDWLGEQALPAGTLYFHVHDPVLQSANGMTPETAAEELLKRYKMKGLLLADREAISLMDTSLEKGHSAILPVAVKTDGSFYSSAAVATPDQWETLLSAVRENMLTIGMRITGGDVSIEPYRIQQETACTYCSFRPVCQFDEAIEGSEYQLLGKPGRDQVWDLLGHPKGGENS</sequence>
<feature type="binding site" evidence="14">
    <location>
        <position position="1136"/>
    </location>
    <ligand>
        <name>[4Fe-4S] cluster</name>
        <dbReference type="ChEBI" id="CHEBI:49883"/>
    </ligand>
</feature>
<dbReference type="NCBIfam" id="TIGR02773">
    <property type="entry name" value="addB_Gpos"/>
    <property type="match status" value="1"/>
</dbReference>
<keyword evidence="7 14" id="KW-0347">Helicase</keyword>
<dbReference type="InterPro" id="IPR038726">
    <property type="entry name" value="PDDEXK_AddAB-type"/>
</dbReference>
<evidence type="ECO:0000256" key="2">
    <source>
        <dbReference type="ARBA" id="ARBA00022722"/>
    </source>
</evidence>
<keyword evidence="8 14" id="KW-0269">Exonuclease</keyword>
<reference evidence="17" key="1">
    <citation type="submission" date="2015-08" db="EMBL/GenBank/DDBJ databases">
        <title>Genome sequencing project for genomic taxonomy and phylogenomics of Bacillus-like bacteria.</title>
        <authorList>
            <person name="Liu B."/>
            <person name="Wang J."/>
            <person name="Zhu Y."/>
            <person name="Liu G."/>
            <person name="Chen Q."/>
            <person name="Chen Z."/>
            <person name="Lan J."/>
            <person name="Che J."/>
            <person name="Ge C."/>
            <person name="Shi H."/>
            <person name="Pan Z."/>
            <person name="Liu X."/>
        </authorList>
    </citation>
    <scope>NUCLEOTIDE SEQUENCE [LARGE SCALE GENOMIC DNA]</scope>
    <source>
        <strain evidence="17">FJAT-22460</strain>
    </source>
</reference>
<dbReference type="Gene3D" id="3.40.50.300">
    <property type="entry name" value="P-loop containing nucleotide triphosphate hydrolases"/>
    <property type="match status" value="4"/>
</dbReference>
<keyword evidence="6 14" id="KW-0378">Hydrolase</keyword>
<evidence type="ECO:0000256" key="9">
    <source>
        <dbReference type="ARBA" id="ARBA00022840"/>
    </source>
</evidence>
<evidence type="ECO:0000256" key="13">
    <source>
        <dbReference type="ARBA" id="ARBA00023204"/>
    </source>
</evidence>
<name>A0A0M1P271_9BACL</name>
<keyword evidence="17" id="KW-1185">Reference proteome</keyword>
<comment type="cofactor">
    <cofactor evidence="14">
        <name>Mg(2+)</name>
        <dbReference type="ChEBI" id="CHEBI:18420"/>
    </cofactor>
</comment>
<dbReference type="PROSITE" id="PS51217">
    <property type="entry name" value="UVRD_HELICASE_CTER"/>
    <property type="match status" value="1"/>
</dbReference>
<dbReference type="Pfam" id="PF21445">
    <property type="entry name" value="ADDB_N"/>
    <property type="match status" value="1"/>
</dbReference>
<evidence type="ECO:0000256" key="1">
    <source>
        <dbReference type="ARBA" id="ARBA00022485"/>
    </source>
</evidence>
<dbReference type="PANTHER" id="PTHR30591">
    <property type="entry name" value="RECBCD ENZYME SUBUNIT RECC"/>
    <property type="match status" value="1"/>
</dbReference>
<keyword evidence="12 14" id="KW-0238">DNA-binding</keyword>
<dbReference type="AlphaFoldDB" id="A0A0M1P271"/>
<evidence type="ECO:0000259" key="15">
    <source>
        <dbReference type="PROSITE" id="PS51217"/>
    </source>
</evidence>
<dbReference type="InterPro" id="IPR014017">
    <property type="entry name" value="DNA_helicase_UvrD-like_C"/>
</dbReference>
<comment type="subunit">
    <text evidence="14">Heterodimer of AddA and AddB.</text>
</comment>
<evidence type="ECO:0000256" key="10">
    <source>
        <dbReference type="ARBA" id="ARBA00023004"/>
    </source>
</evidence>
<organism evidence="16 17">
    <name type="scientific">Paenibacillus solani</name>
    <dbReference type="NCBI Taxonomy" id="1705565"/>
    <lineage>
        <taxon>Bacteria</taxon>
        <taxon>Bacillati</taxon>
        <taxon>Bacillota</taxon>
        <taxon>Bacilli</taxon>
        <taxon>Bacillales</taxon>
        <taxon>Paenibacillaceae</taxon>
        <taxon>Paenibacillus</taxon>
    </lineage>
</organism>
<keyword evidence="10 14" id="KW-0408">Iron</keyword>
<keyword evidence="9 14" id="KW-0067">ATP-binding</keyword>
<protein>
    <recommendedName>
        <fullName evidence="14">ATP-dependent helicase/deoxyribonuclease subunit B</fullName>
        <ecNumber evidence="14">3.1.-.-</ecNumber>
    </recommendedName>
    <alternativeName>
        <fullName evidence="14">ATP-dependent helicase/nuclease subunit AddB</fullName>
    </alternativeName>
</protein>
<evidence type="ECO:0000256" key="12">
    <source>
        <dbReference type="ARBA" id="ARBA00023125"/>
    </source>
</evidence>
<dbReference type="Gene3D" id="3.90.320.10">
    <property type="match status" value="1"/>
</dbReference>
<comment type="function">
    <text evidence="14">The heterodimer acts as both an ATP-dependent DNA helicase and an ATP-dependent, dual-direction single-stranded exonuclease. Recognizes the chi site generating a DNA molecule suitable for the initiation of homologous recombination. The AddB subunit has 5' -&gt; 3' nuclease activity but not helicase activity.</text>
</comment>
<feature type="binding site" evidence="14">
    <location>
        <position position="813"/>
    </location>
    <ligand>
        <name>[4Fe-4S] cluster</name>
        <dbReference type="ChEBI" id="CHEBI:49883"/>
    </ligand>
</feature>
<keyword evidence="13 14" id="KW-0234">DNA repair</keyword>
<dbReference type="InterPro" id="IPR014140">
    <property type="entry name" value="DNA_helicase_suAddB"/>
</dbReference>
<keyword evidence="1 14" id="KW-0004">4Fe-4S</keyword>
<evidence type="ECO:0000256" key="6">
    <source>
        <dbReference type="ARBA" id="ARBA00022801"/>
    </source>
</evidence>
<dbReference type="PATRIC" id="fig|1705565.3.peg.2652"/>
<keyword evidence="3 14" id="KW-0479">Metal-binding</keyword>
<dbReference type="InterPro" id="IPR049035">
    <property type="entry name" value="ADDB_N"/>
</dbReference>
<dbReference type="SUPFAM" id="SSF52540">
    <property type="entry name" value="P-loop containing nucleoside triphosphate hydrolases"/>
    <property type="match status" value="1"/>
</dbReference>
<dbReference type="EMBL" id="LIUT01000001">
    <property type="protein sequence ID" value="KOR88370.1"/>
    <property type="molecule type" value="Genomic_DNA"/>
</dbReference>
<keyword evidence="4 14" id="KW-0547">Nucleotide-binding</keyword>
<feature type="domain" description="UvrD-like helicase C-terminal" evidence="15">
    <location>
        <begin position="293"/>
        <end position="609"/>
    </location>
</feature>
<dbReference type="GO" id="GO:0046872">
    <property type="term" value="F:metal ion binding"/>
    <property type="evidence" value="ECO:0007669"/>
    <property type="project" value="UniProtKB-KW"/>
</dbReference>
<evidence type="ECO:0000256" key="8">
    <source>
        <dbReference type="ARBA" id="ARBA00022839"/>
    </source>
</evidence>
<comment type="caution">
    <text evidence="16">The sequence shown here is derived from an EMBL/GenBank/DDBJ whole genome shotgun (WGS) entry which is preliminary data.</text>
</comment>
<evidence type="ECO:0000256" key="5">
    <source>
        <dbReference type="ARBA" id="ARBA00022763"/>
    </source>
</evidence>
<dbReference type="HAMAP" id="MF_01452">
    <property type="entry name" value="AddB_type1"/>
    <property type="match status" value="1"/>
</dbReference>
<dbReference type="GO" id="GO:0004386">
    <property type="term" value="F:helicase activity"/>
    <property type="evidence" value="ECO:0007669"/>
    <property type="project" value="UniProtKB-KW"/>
</dbReference>
<dbReference type="GO" id="GO:0000724">
    <property type="term" value="P:double-strand break repair via homologous recombination"/>
    <property type="evidence" value="ECO:0007669"/>
    <property type="project" value="UniProtKB-UniRule"/>
</dbReference>
<comment type="cofactor">
    <cofactor evidence="14">
        <name>[4Fe-4S] cluster</name>
        <dbReference type="ChEBI" id="CHEBI:49883"/>
    </cofactor>
    <text evidence="14">Binds 1 [4Fe-4S] cluster.</text>
</comment>
<feature type="binding site" evidence="14">
    <location>
        <position position="1142"/>
    </location>
    <ligand>
        <name>[4Fe-4S] cluster</name>
        <dbReference type="ChEBI" id="CHEBI:49883"/>
    </ligand>
</feature>
<dbReference type="PANTHER" id="PTHR30591:SF1">
    <property type="entry name" value="RECBCD ENZYME SUBUNIT RECC"/>
    <property type="match status" value="1"/>
</dbReference>
<dbReference type="OrthoDB" id="9758506at2"/>
<gene>
    <name evidence="14" type="primary">addB</name>
    <name evidence="16" type="ORF">AM231_03870</name>
</gene>
<comment type="miscellaneous">
    <text evidence="14">Despite having conserved helicase domains, this subunit does not have helicase activity.</text>
</comment>
<evidence type="ECO:0000256" key="7">
    <source>
        <dbReference type="ARBA" id="ARBA00022806"/>
    </source>
</evidence>
<comment type="similarity">
    <text evidence="14">Belongs to the helicase family. AddB/RexB type 1 subfamily.</text>
</comment>